<proteinExistence type="predicted"/>
<keyword evidence="1" id="KW-0472">Membrane</keyword>
<keyword evidence="1" id="KW-1133">Transmembrane helix</keyword>
<name>A0ABQ2BUZ4_9FLAO</name>
<feature type="transmembrane region" description="Helical" evidence="1">
    <location>
        <begin position="158"/>
        <end position="179"/>
    </location>
</feature>
<keyword evidence="1" id="KW-0812">Transmembrane</keyword>
<feature type="transmembrane region" description="Helical" evidence="1">
    <location>
        <begin position="237"/>
        <end position="256"/>
    </location>
</feature>
<feature type="transmembrane region" description="Helical" evidence="1">
    <location>
        <begin position="12"/>
        <end position="30"/>
    </location>
</feature>
<feature type="transmembrane region" description="Helical" evidence="1">
    <location>
        <begin position="207"/>
        <end position="225"/>
    </location>
</feature>
<dbReference type="EMBL" id="BMDQ01000001">
    <property type="protein sequence ID" value="GGI56306.1"/>
    <property type="molecule type" value="Genomic_DNA"/>
</dbReference>
<organism evidence="2 3">
    <name type="scientific">Winogradskyella haliclonae</name>
    <dbReference type="NCBI Taxonomy" id="2048558"/>
    <lineage>
        <taxon>Bacteria</taxon>
        <taxon>Pseudomonadati</taxon>
        <taxon>Bacteroidota</taxon>
        <taxon>Flavobacteriia</taxon>
        <taxon>Flavobacteriales</taxon>
        <taxon>Flavobacteriaceae</taxon>
        <taxon>Winogradskyella</taxon>
    </lineage>
</organism>
<gene>
    <name evidence="2" type="ORF">GCM10011444_06150</name>
</gene>
<feature type="transmembrane region" description="Helical" evidence="1">
    <location>
        <begin position="74"/>
        <end position="104"/>
    </location>
</feature>
<reference evidence="3" key="1">
    <citation type="journal article" date="2019" name="Int. J. Syst. Evol. Microbiol.">
        <title>The Global Catalogue of Microorganisms (GCM) 10K type strain sequencing project: providing services to taxonomists for standard genome sequencing and annotation.</title>
        <authorList>
            <consortium name="The Broad Institute Genomics Platform"/>
            <consortium name="The Broad Institute Genome Sequencing Center for Infectious Disease"/>
            <person name="Wu L."/>
            <person name="Ma J."/>
        </authorList>
    </citation>
    <scope>NUCLEOTIDE SEQUENCE [LARGE SCALE GENOMIC DNA]</scope>
    <source>
        <strain evidence="3">CCM 8681</strain>
    </source>
</reference>
<sequence length="305" mass="35083">MITSIFSKSKPVNFIIVVIVVVLSFALKIFSQINTDDFSFGLSALILMIAIFYVFITDFIIAKNDLTNRHSYSIMILGLLFFSFPEVFTNFNIVVANLLVLFALRRLFSLHTKRELIKKFFDAAFWIGLASLFYTWAILYIIVVFFALAYYWQNEGKYIAVSIIGLLTIVLLLIIYNIILKGEYFLESNFNIAFSLDFSSYNSLSNIIRLTVMATIYFWSLLFYLKSFSGKNKKIRPVHTLVVVASIIAVFIFALAPNKNGSEFVFLFVPFAIITANYIETIEEYWFKEVFVALLILIPILNLVL</sequence>
<feature type="transmembrane region" description="Helical" evidence="1">
    <location>
        <begin position="262"/>
        <end position="279"/>
    </location>
</feature>
<dbReference type="InterPro" id="IPR045625">
    <property type="entry name" value="DUF6427"/>
</dbReference>
<feature type="transmembrane region" description="Helical" evidence="1">
    <location>
        <begin position="124"/>
        <end position="151"/>
    </location>
</feature>
<evidence type="ECO:0000256" key="1">
    <source>
        <dbReference type="SAM" id="Phobius"/>
    </source>
</evidence>
<evidence type="ECO:0008006" key="4">
    <source>
        <dbReference type="Google" id="ProtNLM"/>
    </source>
</evidence>
<protein>
    <recommendedName>
        <fullName evidence="4">Beta-carotene 15,15'-monooxygenase</fullName>
    </recommendedName>
</protein>
<evidence type="ECO:0000313" key="3">
    <source>
        <dbReference type="Proteomes" id="UP000624701"/>
    </source>
</evidence>
<accession>A0ABQ2BUZ4</accession>
<feature type="transmembrane region" description="Helical" evidence="1">
    <location>
        <begin position="286"/>
        <end position="304"/>
    </location>
</feature>
<keyword evidence="3" id="KW-1185">Reference proteome</keyword>
<evidence type="ECO:0000313" key="2">
    <source>
        <dbReference type="EMBL" id="GGI56306.1"/>
    </source>
</evidence>
<dbReference type="Pfam" id="PF19992">
    <property type="entry name" value="DUF6427"/>
    <property type="match status" value="1"/>
</dbReference>
<feature type="transmembrane region" description="Helical" evidence="1">
    <location>
        <begin position="42"/>
        <end position="62"/>
    </location>
</feature>
<dbReference type="RefSeq" id="WP_188373230.1">
    <property type="nucleotide sequence ID" value="NZ_BMDQ01000001.1"/>
</dbReference>
<dbReference type="Proteomes" id="UP000624701">
    <property type="component" value="Unassembled WGS sequence"/>
</dbReference>
<comment type="caution">
    <text evidence="2">The sequence shown here is derived from an EMBL/GenBank/DDBJ whole genome shotgun (WGS) entry which is preliminary data.</text>
</comment>